<evidence type="ECO:0000256" key="7">
    <source>
        <dbReference type="RuleBase" id="RU363032"/>
    </source>
</evidence>
<dbReference type="STRING" id="483937.AMQ84_28080"/>
<accession>A0A0E3WHR6</accession>
<dbReference type="KEGG" id="pri:PRIO_3350"/>
<dbReference type="GO" id="GO:0055085">
    <property type="term" value="P:transmembrane transport"/>
    <property type="evidence" value="ECO:0007669"/>
    <property type="project" value="InterPro"/>
</dbReference>
<sequence length="290" mass="32395">MKTFSISKTVMYALISIYSALSLLPMLLVLMISVTDEDAILKNGYSLFPEKFSLYAYKLIFTGGSQVMQSYGISIFVTIVGTALAILITSMAGYTLANKNVKYRNLLALYFFITMIFSAGIVPWYLMNRSLGLTNNILALIIPSLLFSPFNLFLVRNFMNGVPDSLRESATIDGASDITIAFRIYLPLCKPVLATIALFYGLDYWNNWWNAIMLIDSKELYPLQFMLLQMQSEISMLNEMTMLAGSSDITLPSESVKMATAVVTIGPIIFLYPYLQKYFVKGLVIGSVKG</sequence>
<feature type="transmembrane region" description="Helical" evidence="7">
    <location>
        <begin position="137"/>
        <end position="159"/>
    </location>
</feature>
<dbReference type="PROSITE" id="PS50928">
    <property type="entry name" value="ABC_TM1"/>
    <property type="match status" value="1"/>
</dbReference>
<proteinExistence type="inferred from homology"/>
<dbReference type="PANTHER" id="PTHR43744">
    <property type="entry name" value="ABC TRANSPORTER PERMEASE PROTEIN MG189-RELATED-RELATED"/>
    <property type="match status" value="1"/>
</dbReference>
<feature type="transmembrane region" description="Helical" evidence="7">
    <location>
        <begin position="71"/>
        <end position="94"/>
    </location>
</feature>
<evidence type="ECO:0000256" key="5">
    <source>
        <dbReference type="ARBA" id="ARBA00022989"/>
    </source>
</evidence>
<evidence type="ECO:0000256" key="3">
    <source>
        <dbReference type="ARBA" id="ARBA00022475"/>
    </source>
</evidence>
<evidence type="ECO:0000313" key="9">
    <source>
        <dbReference type="EMBL" id="CQR55753.1"/>
    </source>
</evidence>
<dbReference type="RefSeq" id="WP_020430271.1">
    <property type="nucleotide sequence ID" value="NZ_AGBD01001028.1"/>
</dbReference>
<feature type="transmembrane region" description="Helical" evidence="7">
    <location>
        <begin position="256"/>
        <end position="275"/>
    </location>
</feature>
<keyword evidence="2 7" id="KW-0813">Transport</keyword>
<dbReference type="Proteomes" id="UP000033163">
    <property type="component" value="Chromosome I"/>
</dbReference>
<dbReference type="HOGENOM" id="CLU_016047_1_0_9"/>
<feature type="transmembrane region" description="Helical" evidence="7">
    <location>
        <begin position="106"/>
        <end position="125"/>
    </location>
</feature>
<dbReference type="Pfam" id="PF00528">
    <property type="entry name" value="BPD_transp_1"/>
    <property type="match status" value="1"/>
</dbReference>
<evidence type="ECO:0000313" key="10">
    <source>
        <dbReference type="Proteomes" id="UP000033163"/>
    </source>
</evidence>
<dbReference type="CDD" id="cd06261">
    <property type="entry name" value="TM_PBP2"/>
    <property type="match status" value="1"/>
</dbReference>
<name>A0A0E3WHR6_9BACL</name>
<dbReference type="GO" id="GO:0005886">
    <property type="term" value="C:plasma membrane"/>
    <property type="evidence" value="ECO:0007669"/>
    <property type="project" value="UniProtKB-SubCell"/>
</dbReference>
<feature type="transmembrane region" description="Helical" evidence="7">
    <location>
        <begin position="180"/>
        <end position="200"/>
    </location>
</feature>
<dbReference type="SUPFAM" id="SSF161098">
    <property type="entry name" value="MetI-like"/>
    <property type="match status" value="1"/>
</dbReference>
<feature type="domain" description="ABC transmembrane type-1" evidence="8">
    <location>
        <begin position="71"/>
        <end position="275"/>
    </location>
</feature>
<gene>
    <name evidence="9" type="ORF">PRIO_3350</name>
</gene>
<keyword evidence="4 7" id="KW-0812">Transmembrane</keyword>
<comment type="similarity">
    <text evidence="7">Belongs to the binding-protein-dependent transport system permease family.</text>
</comment>
<keyword evidence="3" id="KW-1003">Cell membrane</keyword>
<organism evidence="9 10">
    <name type="scientific">Paenibacillus riograndensis SBR5</name>
    <dbReference type="NCBI Taxonomy" id="1073571"/>
    <lineage>
        <taxon>Bacteria</taxon>
        <taxon>Bacillati</taxon>
        <taxon>Bacillota</taxon>
        <taxon>Bacilli</taxon>
        <taxon>Bacillales</taxon>
        <taxon>Paenibacillaceae</taxon>
        <taxon>Paenibacillus</taxon>
        <taxon>Paenibacillus sonchi group</taxon>
    </lineage>
</organism>
<dbReference type="InterPro" id="IPR035906">
    <property type="entry name" value="MetI-like_sf"/>
</dbReference>
<protein>
    <submittedName>
        <fullName evidence="9">Binding-protein-dependent transport systems inner membrane component</fullName>
    </submittedName>
</protein>
<evidence type="ECO:0000256" key="1">
    <source>
        <dbReference type="ARBA" id="ARBA00004651"/>
    </source>
</evidence>
<evidence type="ECO:0000256" key="6">
    <source>
        <dbReference type="ARBA" id="ARBA00023136"/>
    </source>
</evidence>
<feature type="transmembrane region" description="Helical" evidence="7">
    <location>
        <begin position="12"/>
        <end position="34"/>
    </location>
</feature>
<evidence type="ECO:0000256" key="4">
    <source>
        <dbReference type="ARBA" id="ARBA00022692"/>
    </source>
</evidence>
<evidence type="ECO:0000256" key="2">
    <source>
        <dbReference type="ARBA" id="ARBA00022448"/>
    </source>
</evidence>
<keyword evidence="6 7" id="KW-0472">Membrane</keyword>
<dbReference type="InterPro" id="IPR000515">
    <property type="entry name" value="MetI-like"/>
</dbReference>
<comment type="subcellular location">
    <subcellularLocation>
        <location evidence="1 7">Cell membrane</location>
        <topology evidence="1 7">Multi-pass membrane protein</topology>
    </subcellularLocation>
</comment>
<evidence type="ECO:0000259" key="8">
    <source>
        <dbReference type="PROSITE" id="PS50928"/>
    </source>
</evidence>
<dbReference type="Gene3D" id="1.10.3720.10">
    <property type="entry name" value="MetI-like"/>
    <property type="match status" value="1"/>
</dbReference>
<dbReference type="PATRIC" id="fig|1073571.4.peg.3574"/>
<reference evidence="10" key="1">
    <citation type="submission" date="2015-03" db="EMBL/GenBank/DDBJ databases">
        <authorList>
            <person name="Wibberg D."/>
        </authorList>
    </citation>
    <scope>NUCLEOTIDE SEQUENCE [LARGE SCALE GENOMIC DNA]</scope>
</reference>
<keyword evidence="5 7" id="KW-1133">Transmembrane helix</keyword>
<dbReference type="AlphaFoldDB" id="A0A0E3WHR6"/>
<dbReference type="EMBL" id="LN831776">
    <property type="protein sequence ID" value="CQR55753.1"/>
    <property type="molecule type" value="Genomic_DNA"/>
</dbReference>
<dbReference type="PANTHER" id="PTHR43744:SF9">
    <property type="entry name" value="POLYGALACTURONAN_RHAMNOGALACTURONAN TRANSPORT SYSTEM PERMEASE PROTEIN YTCP"/>
    <property type="match status" value="1"/>
</dbReference>